<keyword evidence="2 7" id="KW-0813">Transport</keyword>
<comment type="similarity">
    <text evidence="7">Belongs to the binding-protein-dependent transport system permease family.</text>
</comment>
<dbReference type="SUPFAM" id="SSF161098">
    <property type="entry name" value="MetI-like"/>
    <property type="match status" value="1"/>
</dbReference>
<feature type="domain" description="ABC transmembrane type-1" evidence="9">
    <location>
        <begin position="100"/>
        <end position="280"/>
    </location>
</feature>
<dbReference type="GO" id="GO:0055085">
    <property type="term" value="P:transmembrane transport"/>
    <property type="evidence" value="ECO:0007669"/>
    <property type="project" value="InterPro"/>
</dbReference>
<dbReference type="EMBL" id="WMBA01000003">
    <property type="protein sequence ID" value="MTD52924.1"/>
    <property type="molecule type" value="Genomic_DNA"/>
</dbReference>
<dbReference type="PROSITE" id="PS50928">
    <property type="entry name" value="ABC_TM1"/>
    <property type="match status" value="1"/>
</dbReference>
<dbReference type="Pfam" id="PF00528">
    <property type="entry name" value="BPD_transp_1"/>
    <property type="match status" value="1"/>
</dbReference>
<evidence type="ECO:0000313" key="11">
    <source>
        <dbReference type="Proteomes" id="UP000440096"/>
    </source>
</evidence>
<evidence type="ECO:0000256" key="5">
    <source>
        <dbReference type="ARBA" id="ARBA00022989"/>
    </source>
</evidence>
<dbReference type="PANTHER" id="PTHR30151:SF20">
    <property type="entry name" value="ABC TRANSPORTER PERMEASE PROTEIN HI_0355-RELATED"/>
    <property type="match status" value="1"/>
</dbReference>
<dbReference type="OrthoDB" id="7274389at2"/>
<dbReference type="PANTHER" id="PTHR30151">
    <property type="entry name" value="ALKANE SULFONATE ABC TRANSPORTER-RELATED, MEMBRANE SUBUNIT"/>
    <property type="match status" value="1"/>
</dbReference>
<evidence type="ECO:0000256" key="3">
    <source>
        <dbReference type="ARBA" id="ARBA00022475"/>
    </source>
</evidence>
<evidence type="ECO:0000256" key="4">
    <source>
        <dbReference type="ARBA" id="ARBA00022692"/>
    </source>
</evidence>
<feature type="transmembrane region" description="Helical" evidence="7">
    <location>
        <begin position="260"/>
        <end position="279"/>
    </location>
</feature>
<feature type="transmembrane region" description="Helical" evidence="7">
    <location>
        <begin position="36"/>
        <end position="56"/>
    </location>
</feature>
<dbReference type="RefSeq" id="WP_154755186.1">
    <property type="nucleotide sequence ID" value="NZ_WMBA01000003.1"/>
</dbReference>
<accession>A0A6N7Z0F9</accession>
<dbReference type="InterPro" id="IPR035906">
    <property type="entry name" value="MetI-like_sf"/>
</dbReference>
<organism evidence="10 11">
    <name type="scientific">Amycolatopsis pithecellobii</name>
    <dbReference type="NCBI Taxonomy" id="664692"/>
    <lineage>
        <taxon>Bacteria</taxon>
        <taxon>Bacillati</taxon>
        <taxon>Actinomycetota</taxon>
        <taxon>Actinomycetes</taxon>
        <taxon>Pseudonocardiales</taxon>
        <taxon>Pseudonocardiaceae</taxon>
        <taxon>Amycolatopsis</taxon>
    </lineage>
</organism>
<dbReference type="AlphaFoldDB" id="A0A6N7Z0F9"/>
<evidence type="ECO:0000313" key="10">
    <source>
        <dbReference type="EMBL" id="MTD52924.1"/>
    </source>
</evidence>
<comment type="caution">
    <text evidence="10">The sequence shown here is derived from an EMBL/GenBank/DDBJ whole genome shotgun (WGS) entry which is preliminary data.</text>
</comment>
<dbReference type="CDD" id="cd06261">
    <property type="entry name" value="TM_PBP2"/>
    <property type="match status" value="1"/>
</dbReference>
<proteinExistence type="inferred from homology"/>
<comment type="subcellular location">
    <subcellularLocation>
        <location evidence="1 7">Cell membrane</location>
        <topology evidence="1 7">Multi-pass membrane protein</topology>
    </subcellularLocation>
</comment>
<evidence type="ECO:0000256" key="1">
    <source>
        <dbReference type="ARBA" id="ARBA00004651"/>
    </source>
</evidence>
<reference evidence="10 11" key="1">
    <citation type="submission" date="2019-11" db="EMBL/GenBank/DDBJ databases">
        <title>Draft genome of Amycolatopsis RM579.</title>
        <authorList>
            <person name="Duangmal K."/>
            <person name="Mingma R."/>
        </authorList>
    </citation>
    <scope>NUCLEOTIDE SEQUENCE [LARGE SCALE GENOMIC DNA]</scope>
    <source>
        <strain evidence="10 11">RM579</strain>
    </source>
</reference>
<evidence type="ECO:0000256" key="6">
    <source>
        <dbReference type="ARBA" id="ARBA00023136"/>
    </source>
</evidence>
<keyword evidence="11" id="KW-1185">Reference proteome</keyword>
<gene>
    <name evidence="10" type="ORF">GKO32_02885</name>
</gene>
<keyword evidence="3" id="KW-1003">Cell membrane</keyword>
<dbReference type="InterPro" id="IPR000515">
    <property type="entry name" value="MetI-like"/>
</dbReference>
<keyword evidence="5 7" id="KW-1133">Transmembrane helix</keyword>
<keyword evidence="6 7" id="KW-0472">Membrane</keyword>
<evidence type="ECO:0000259" key="9">
    <source>
        <dbReference type="PROSITE" id="PS50928"/>
    </source>
</evidence>
<dbReference type="GO" id="GO:0005886">
    <property type="term" value="C:plasma membrane"/>
    <property type="evidence" value="ECO:0007669"/>
    <property type="project" value="UniProtKB-SubCell"/>
</dbReference>
<dbReference type="Proteomes" id="UP000440096">
    <property type="component" value="Unassembled WGS sequence"/>
</dbReference>
<evidence type="ECO:0000256" key="2">
    <source>
        <dbReference type="ARBA" id="ARBA00022448"/>
    </source>
</evidence>
<evidence type="ECO:0000256" key="8">
    <source>
        <dbReference type="SAM" id="MobiDB-lite"/>
    </source>
</evidence>
<feature type="transmembrane region" description="Helical" evidence="7">
    <location>
        <begin position="138"/>
        <end position="158"/>
    </location>
</feature>
<keyword evidence="4 7" id="KW-0812">Transmembrane</keyword>
<feature type="transmembrane region" description="Helical" evidence="7">
    <location>
        <begin position="106"/>
        <end position="126"/>
    </location>
</feature>
<feature type="region of interest" description="Disordered" evidence="8">
    <location>
        <begin position="1"/>
        <end position="32"/>
    </location>
</feature>
<feature type="transmembrane region" description="Helical" evidence="7">
    <location>
        <begin position="164"/>
        <end position="182"/>
    </location>
</feature>
<dbReference type="Gene3D" id="1.10.3720.10">
    <property type="entry name" value="MetI-like"/>
    <property type="match status" value="1"/>
</dbReference>
<name>A0A6N7Z0F9_9PSEU</name>
<sequence length="295" mass="31825">MSNTLGGTDVVSRRLNPRNGKTRKPGRQQSGARGKITVTAMQFFVALAFVAAWQFVPQIGGLSRWKLLDPYFISSPAQLGETLVDLLLGRNGVPPVWNYLWPTLEASAIGLVLAMSAGGLAGLVLGSFKVLGAVLRPFVVAFNAVPRVALIPIVIVLFGSGLLTSVVVAFMVVFFVALFNAYEGARTVESHVLHNVRLLGATRWDVMWRVRFPYALAWTLSALPVAVSFAIVSVVTGEILTGTSGMGLLILTATTQANSTMTFAVIVVLSACALLLLWISDLFRRRALHWWTQGG</sequence>
<evidence type="ECO:0000256" key="7">
    <source>
        <dbReference type="RuleBase" id="RU363032"/>
    </source>
</evidence>
<feature type="transmembrane region" description="Helical" evidence="7">
    <location>
        <begin position="215"/>
        <end position="240"/>
    </location>
</feature>
<protein>
    <submittedName>
        <fullName evidence="10">ABC transporter permease subunit</fullName>
    </submittedName>
</protein>